<dbReference type="InterPro" id="IPR051466">
    <property type="entry name" value="D-amino_acid_metab_enzyme"/>
</dbReference>
<dbReference type="HOGENOM" id="CLU_031639_2_0_5"/>
<dbReference type="Gene3D" id="3.20.20.10">
    <property type="entry name" value="Alanine racemase"/>
    <property type="match status" value="1"/>
</dbReference>
<gene>
    <name evidence="4" type="ordered locus">KVU_0190</name>
</gene>
<dbReference type="Pfam" id="PF01168">
    <property type="entry name" value="Ala_racemase_N"/>
    <property type="match status" value="1"/>
</dbReference>
<dbReference type="AlphaFoldDB" id="F9Y8X3"/>
<dbReference type="GO" id="GO:0008721">
    <property type="term" value="F:D-serine ammonia-lyase activity"/>
    <property type="evidence" value="ECO:0007669"/>
    <property type="project" value="TreeGrafter"/>
</dbReference>
<dbReference type="PATRIC" id="fig|759362.5.peg.204"/>
<evidence type="ECO:0000259" key="3">
    <source>
        <dbReference type="SMART" id="SM01119"/>
    </source>
</evidence>
<dbReference type="PANTHER" id="PTHR28004">
    <property type="entry name" value="ZGC:162816-RELATED"/>
    <property type="match status" value="1"/>
</dbReference>
<dbReference type="GO" id="GO:0036088">
    <property type="term" value="P:D-serine catabolic process"/>
    <property type="evidence" value="ECO:0007669"/>
    <property type="project" value="TreeGrafter"/>
</dbReference>
<dbReference type="InterPro" id="IPR029066">
    <property type="entry name" value="PLP-binding_barrel"/>
</dbReference>
<dbReference type="KEGG" id="kvl:KVU_0190"/>
<dbReference type="SMART" id="SM01119">
    <property type="entry name" value="D-ser_dehydrat"/>
    <property type="match status" value="1"/>
</dbReference>
<dbReference type="Proteomes" id="UP000000692">
    <property type="component" value="Chromosome"/>
</dbReference>
<dbReference type="SUPFAM" id="SSF51419">
    <property type="entry name" value="PLP-binding barrel"/>
    <property type="match status" value="1"/>
</dbReference>
<dbReference type="InterPro" id="IPR026956">
    <property type="entry name" value="D-ser_dehydrat-like_dom"/>
</dbReference>
<evidence type="ECO:0000313" key="5">
    <source>
        <dbReference type="Proteomes" id="UP000000692"/>
    </source>
</evidence>
<dbReference type="EC" id="4.1.2.5" evidence="4"/>
<dbReference type="InterPro" id="IPR001608">
    <property type="entry name" value="Ala_racemase_N"/>
</dbReference>
<accession>F9Y8X3</accession>
<sequence>MPDILPHVVAAPARIGDPAAMVDTPALVIDLDVFDANIARMKAYAAQMGVALRPHAKTHKSADIALLQMQQGGAVGVCCQKVSEAVALADAGVTDILIANEVVGPAKVAALAALAGRIKLAVCADHPVQVAAYSAAAVQAGVTLDVLVEIDCGSHRCGVQPGQPAVDLALAIDAAPNLHFAGLQSYFGRAQHIYDAAERRAALEVSLKLTADTRDAIRAAGLTCDRVTGAGTGTYGVEGASGVYTEIQPGSYVFMDADYNRVAETGGFAQSLHVVATVLSTSPGQAVCDAGLKASATDCGPPQIAWPKGVTCGTLSDEHGNVVDPDAILQIGDRVGLIPGHIDPTCNLHDWYVGVRGGVVETLWPVTARGRLF</sequence>
<protein>
    <submittedName>
        <fullName evidence="4">Alanine racemase domain protein</fullName>
        <ecNumber evidence="4">4.1.2.5</ecNumber>
    </submittedName>
</protein>
<evidence type="ECO:0000256" key="1">
    <source>
        <dbReference type="ARBA" id="ARBA00005323"/>
    </source>
</evidence>
<dbReference type="EMBL" id="CP002018">
    <property type="protein sequence ID" value="AEM40029.1"/>
    <property type="molecule type" value="Genomic_DNA"/>
</dbReference>
<dbReference type="GO" id="GO:0004793">
    <property type="term" value="F:threonine aldolase activity"/>
    <property type="evidence" value="ECO:0007669"/>
    <property type="project" value="UniProtKB-EC"/>
</dbReference>
<dbReference type="Pfam" id="PF14031">
    <property type="entry name" value="D-ser_dehydrat"/>
    <property type="match status" value="1"/>
</dbReference>
<name>F9Y8X3_KETVW</name>
<dbReference type="CDD" id="cd06819">
    <property type="entry name" value="PLPDE_III_LS_D-TA"/>
    <property type="match status" value="1"/>
</dbReference>
<dbReference type="PANTHER" id="PTHR28004:SF2">
    <property type="entry name" value="D-SERINE DEHYDRATASE"/>
    <property type="match status" value="1"/>
</dbReference>
<dbReference type="eggNOG" id="COG3616">
    <property type="taxonomic scope" value="Bacteria"/>
</dbReference>
<dbReference type="Gene3D" id="2.40.37.20">
    <property type="entry name" value="D-serine dehydratase-like domain"/>
    <property type="match status" value="1"/>
</dbReference>
<dbReference type="OrthoDB" id="9772497at2"/>
<reference evidence="4 5" key="1">
    <citation type="journal article" date="2011" name="J. Bacteriol.">
        <title>Complete genome sequence of the industrial strain Ketogulonicigenium vulgare WSH-001.</title>
        <authorList>
            <person name="Liu L."/>
            <person name="Li Y."/>
            <person name="Zhang J."/>
            <person name="Zhou Z."/>
            <person name="Liu J."/>
            <person name="Li X."/>
            <person name="Zhou J."/>
            <person name="Du G."/>
            <person name="Wang L."/>
            <person name="Chen J."/>
        </authorList>
    </citation>
    <scope>NUCLEOTIDE SEQUENCE [LARGE SCALE GENOMIC DNA]</scope>
    <source>
        <strain evidence="4 5">WSH-001</strain>
    </source>
</reference>
<feature type="domain" description="D-serine dehydratase-like" evidence="3">
    <location>
        <begin position="271"/>
        <end position="356"/>
    </location>
</feature>
<evidence type="ECO:0000256" key="2">
    <source>
        <dbReference type="ARBA" id="ARBA00023239"/>
    </source>
</evidence>
<dbReference type="InterPro" id="IPR042208">
    <property type="entry name" value="D-ser_dehydrat-like_sf"/>
</dbReference>
<proteinExistence type="inferred from homology"/>
<keyword evidence="2 4" id="KW-0456">Lyase</keyword>
<comment type="similarity">
    <text evidence="1">Belongs to the DSD1 family.</text>
</comment>
<keyword evidence="5" id="KW-1185">Reference proteome</keyword>
<organism evidence="4 5">
    <name type="scientific">Ketogulonicigenium vulgare (strain WSH-001)</name>
    <dbReference type="NCBI Taxonomy" id="759362"/>
    <lineage>
        <taxon>Bacteria</taxon>
        <taxon>Pseudomonadati</taxon>
        <taxon>Pseudomonadota</taxon>
        <taxon>Alphaproteobacteria</taxon>
        <taxon>Rhodobacterales</taxon>
        <taxon>Roseobacteraceae</taxon>
        <taxon>Ketogulonicigenium</taxon>
    </lineage>
</organism>
<evidence type="ECO:0000313" key="4">
    <source>
        <dbReference type="EMBL" id="AEM40029.1"/>
    </source>
</evidence>